<proteinExistence type="predicted"/>
<protein>
    <submittedName>
        <fullName evidence="2">Uncharacterized protein</fullName>
    </submittedName>
</protein>
<dbReference type="RefSeq" id="WP_249700823.1">
    <property type="nucleotide sequence ID" value="NZ_JAMFLX010000023.1"/>
</dbReference>
<organism evidence="2 3">
    <name type="scientific">Parendozoicomonas callyspongiae</name>
    <dbReference type="NCBI Taxonomy" id="2942213"/>
    <lineage>
        <taxon>Bacteria</taxon>
        <taxon>Pseudomonadati</taxon>
        <taxon>Pseudomonadota</taxon>
        <taxon>Gammaproteobacteria</taxon>
        <taxon>Oceanospirillales</taxon>
        <taxon>Endozoicomonadaceae</taxon>
        <taxon>Parendozoicomonas</taxon>
    </lineage>
</organism>
<evidence type="ECO:0000313" key="3">
    <source>
        <dbReference type="Proteomes" id="UP001203338"/>
    </source>
</evidence>
<feature type="chain" id="PRO_5045877763" evidence="1">
    <location>
        <begin position="27"/>
        <end position="232"/>
    </location>
</feature>
<keyword evidence="1" id="KW-0732">Signal</keyword>
<evidence type="ECO:0000313" key="2">
    <source>
        <dbReference type="EMBL" id="MCL6271302.1"/>
    </source>
</evidence>
<sequence>MPAALSKALRIITYSLLTTCSLSTLASSAPINPLDEPDQWQLLSYSSIPANTVSFDDASMQIAVSGSASPIIFPLSSPTYIDEITLSVSFQGQLELGKHQQGSPKADDFMLRLGLVYEGEKRLNMFEYAVAPGWIKTLFNLAPEDTGVSYIDFKSIYSDPVIAGVDRLHPNSEYMHEHFIAAQPQENETLSLNIVPDQNKRILGIWLSCDGDNTGSTYIVNLKELSLIPRKE</sequence>
<name>A0ABT0PIT7_9GAMM</name>
<dbReference type="EMBL" id="JAMFLX010000023">
    <property type="protein sequence ID" value="MCL6271302.1"/>
    <property type="molecule type" value="Genomic_DNA"/>
</dbReference>
<evidence type="ECO:0000256" key="1">
    <source>
        <dbReference type="SAM" id="SignalP"/>
    </source>
</evidence>
<accession>A0ABT0PIT7</accession>
<comment type="caution">
    <text evidence="2">The sequence shown here is derived from an EMBL/GenBank/DDBJ whole genome shotgun (WGS) entry which is preliminary data.</text>
</comment>
<reference evidence="2 3" key="1">
    <citation type="submission" date="2022-05" db="EMBL/GenBank/DDBJ databases">
        <authorList>
            <person name="Park J.-S."/>
        </authorList>
    </citation>
    <scope>NUCLEOTIDE SEQUENCE [LARGE SCALE GENOMIC DNA]</scope>
    <source>
        <strain evidence="2 3">2012CJ34-2</strain>
    </source>
</reference>
<feature type="signal peptide" evidence="1">
    <location>
        <begin position="1"/>
        <end position="26"/>
    </location>
</feature>
<keyword evidence="3" id="KW-1185">Reference proteome</keyword>
<gene>
    <name evidence="2" type="ORF">M3P05_15365</name>
</gene>
<dbReference type="Proteomes" id="UP001203338">
    <property type="component" value="Unassembled WGS sequence"/>
</dbReference>